<evidence type="ECO:0000313" key="1">
    <source>
        <dbReference type="EMBL" id="CUN67073.1"/>
    </source>
</evidence>
<dbReference type="EMBL" id="CYZP01000005">
    <property type="protein sequence ID" value="CUN67073.1"/>
    <property type="molecule type" value="Genomic_DNA"/>
</dbReference>
<dbReference type="Proteomes" id="UP000095645">
    <property type="component" value="Unassembled WGS sequence"/>
</dbReference>
<gene>
    <name evidence="1" type="ORF">ERS852476_00756</name>
</gene>
<reference evidence="1 2" key="1">
    <citation type="submission" date="2015-09" db="EMBL/GenBank/DDBJ databases">
        <authorList>
            <consortium name="Pathogen Informatics"/>
        </authorList>
    </citation>
    <scope>NUCLEOTIDE SEQUENCE [LARGE SCALE GENOMIC DNA]</scope>
    <source>
        <strain evidence="1 2">2789STDY5834861</strain>
    </source>
</reference>
<organism evidence="1 2">
    <name type="scientific">Blautia obeum</name>
    <dbReference type="NCBI Taxonomy" id="40520"/>
    <lineage>
        <taxon>Bacteria</taxon>
        <taxon>Bacillati</taxon>
        <taxon>Bacillota</taxon>
        <taxon>Clostridia</taxon>
        <taxon>Lachnospirales</taxon>
        <taxon>Lachnospiraceae</taxon>
        <taxon>Blautia</taxon>
    </lineage>
</organism>
<evidence type="ECO:0000313" key="2">
    <source>
        <dbReference type="Proteomes" id="UP000095645"/>
    </source>
</evidence>
<proteinExistence type="predicted"/>
<dbReference type="AlphaFoldDB" id="A0A173YUG8"/>
<protein>
    <submittedName>
        <fullName evidence="1">Uncharacterized protein</fullName>
    </submittedName>
</protein>
<name>A0A173YUG8_9FIRM</name>
<dbReference type="RefSeq" id="WP_207642975.1">
    <property type="nucleotide sequence ID" value="NZ_CYZP01000005.1"/>
</dbReference>
<sequence length="48" mass="5330">MLSFKEEAFSAFAIDILTGNDYDISDSVFLLSGYHIKSNTLLPVGYLI</sequence>
<accession>A0A173YUG8</accession>